<name>A0A914CZD6_9BILA</name>
<evidence type="ECO:0000256" key="6">
    <source>
        <dbReference type="ARBA" id="ARBA00022777"/>
    </source>
</evidence>
<dbReference type="PANTHER" id="PTHR13205">
    <property type="entry name" value="TRANSMEMBRANE PROTEIN 15-RELATED"/>
    <property type="match status" value="1"/>
</dbReference>
<dbReference type="InterPro" id="IPR032974">
    <property type="entry name" value="Polypren_kinase"/>
</dbReference>
<keyword evidence="5 10" id="KW-0812">Transmembrane</keyword>
<dbReference type="EC" id="2.7.1.108" evidence="3"/>
<evidence type="ECO:0000256" key="8">
    <source>
        <dbReference type="ARBA" id="ARBA00022989"/>
    </source>
</evidence>
<accession>A0A914CZD6</accession>
<evidence type="ECO:0000256" key="1">
    <source>
        <dbReference type="ARBA" id="ARBA00004477"/>
    </source>
</evidence>
<evidence type="ECO:0000256" key="9">
    <source>
        <dbReference type="ARBA" id="ARBA00023136"/>
    </source>
</evidence>
<sequence>MLTIFVILELLRSLSVPPWSYYLNQWLLIFLDGQDSTQLILTPILLNVGIFLPIIFSPVDTFTYALKPYHFAGIATVGVGDAFAAIIGSRFGRTPWPTSKRKTIEGSLAMFLSQMIFLAPFAYYDPYPPIMSIRILISSLLSSIVEAHLTRGDNLILPLLSYFIL</sequence>
<dbReference type="Proteomes" id="UP000887540">
    <property type="component" value="Unplaced"/>
</dbReference>
<feature type="transmembrane region" description="Helical" evidence="10">
    <location>
        <begin position="69"/>
        <end position="87"/>
    </location>
</feature>
<reference evidence="12" key="1">
    <citation type="submission" date="2022-11" db="UniProtKB">
        <authorList>
            <consortium name="WormBaseParasite"/>
        </authorList>
    </citation>
    <scope>IDENTIFICATION</scope>
</reference>
<evidence type="ECO:0000313" key="12">
    <source>
        <dbReference type="WBParaSite" id="ACRNAN_scaffold1626.g7661.t1"/>
    </source>
</evidence>
<evidence type="ECO:0000256" key="3">
    <source>
        <dbReference type="ARBA" id="ARBA00012132"/>
    </source>
</evidence>
<keyword evidence="6" id="KW-0418">Kinase</keyword>
<keyword evidence="9 10" id="KW-0472">Membrane</keyword>
<evidence type="ECO:0000256" key="2">
    <source>
        <dbReference type="ARBA" id="ARBA00010794"/>
    </source>
</evidence>
<comment type="similarity">
    <text evidence="2">Belongs to the polyprenol kinase family.</text>
</comment>
<evidence type="ECO:0000256" key="5">
    <source>
        <dbReference type="ARBA" id="ARBA00022692"/>
    </source>
</evidence>
<dbReference type="AlphaFoldDB" id="A0A914CZD6"/>
<evidence type="ECO:0000313" key="11">
    <source>
        <dbReference type="Proteomes" id="UP000887540"/>
    </source>
</evidence>
<protein>
    <recommendedName>
        <fullName evidence="3">dolichol kinase</fullName>
        <ecNumber evidence="3">2.7.1.108</ecNumber>
    </recommendedName>
</protein>
<evidence type="ECO:0000256" key="10">
    <source>
        <dbReference type="SAM" id="Phobius"/>
    </source>
</evidence>
<dbReference type="GO" id="GO:0043048">
    <property type="term" value="P:dolichyl monophosphate biosynthetic process"/>
    <property type="evidence" value="ECO:0007669"/>
    <property type="project" value="TreeGrafter"/>
</dbReference>
<organism evidence="11 12">
    <name type="scientific">Acrobeloides nanus</name>
    <dbReference type="NCBI Taxonomy" id="290746"/>
    <lineage>
        <taxon>Eukaryota</taxon>
        <taxon>Metazoa</taxon>
        <taxon>Ecdysozoa</taxon>
        <taxon>Nematoda</taxon>
        <taxon>Chromadorea</taxon>
        <taxon>Rhabditida</taxon>
        <taxon>Tylenchina</taxon>
        <taxon>Cephalobomorpha</taxon>
        <taxon>Cephaloboidea</taxon>
        <taxon>Cephalobidae</taxon>
        <taxon>Acrobeloides</taxon>
    </lineage>
</organism>
<evidence type="ECO:0000256" key="4">
    <source>
        <dbReference type="ARBA" id="ARBA00022679"/>
    </source>
</evidence>
<keyword evidence="4" id="KW-0808">Transferase</keyword>
<dbReference type="WBParaSite" id="ACRNAN_scaffold1626.g7661.t1">
    <property type="protein sequence ID" value="ACRNAN_scaffold1626.g7661.t1"/>
    <property type="gene ID" value="ACRNAN_scaffold1626.g7661"/>
</dbReference>
<keyword evidence="8 10" id="KW-1133">Transmembrane helix</keyword>
<dbReference type="PANTHER" id="PTHR13205:SF15">
    <property type="entry name" value="DOLICHOL KINASE"/>
    <property type="match status" value="1"/>
</dbReference>
<dbReference type="GO" id="GO:0005789">
    <property type="term" value="C:endoplasmic reticulum membrane"/>
    <property type="evidence" value="ECO:0007669"/>
    <property type="project" value="UniProtKB-SubCell"/>
</dbReference>
<evidence type="ECO:0000256" key="7">
    <source>
        <dbReference type="ARBA" id="ARBA00022824"/>
    </source>
</evidence>
<dbReference type="GO" id="GO:0004168">
    <property type="term" value="F:dolichol kinase activity"/>
    <property type="evidence" value="ECO:0007669"/>
    <property type="project" value="UniProtKB-EC"/>
</dbReference>
<keyword evidence="7" id="KW-0256">Endoplasmic reticulum</keyword>
<feature type="transmembrane region" description="Helical" evidence="10">
    <location>
        <begin position="107"/>
        <end position="124"/>
    </location>
</feature>
<keyword evidence="11" id="KW-1185">Reference proteome</keyword>
<proteinExistence type="inferred from homology"/>
<feature type="transmembrane region" description="Helical" evidence="10">
    <location>
        <begin position="39"/>
        <end position="57"/>
    </location>
</feature>
<comment type="subcellular location">
    <subcellularLocation>
        <location evidence="1">Endoplasmic reticulum membrane</location>
        <topology evidence="1">Multi-pass membrane protein</topology>
    </subcellularLocation>
</comment>